<feature type="transmembrane region" description="Helical" evidence="6">
    <location>
        <begin position="375"/>
        <end position="394"/>
    </location>
</feature>
<dbReference type="Proteomes" id="UP001597369">
    <property type="component" value="Unassembled WGS sequence"/>
</dbReference>
<dbReference type="PANTHER" id="PTHR43243:SF4">
    <property type="entry name" value="CATIONIC AMINO ACID TRANSPORTER 4"/>
    <property type="match status" value="1"/>
</dbReference>
<dbReference type="InterPro" id="IPR002293">
    <property type="entry name" value="AA/rel_permease1"/>
</dbReference>
<dbReference type="PANTHER" id="PTHR43243">
    <property type="entry name" value="INNER MEMBRANE TRANSPORTER YGJI-RELATED"/>
    <property type="match status" value="1"/>
</dbReference>
<keyword evidence="3 6" id="KW-0812">Transmembrane</keyword>
<feature type="transmembrane region" description="Helical" evidence="6">
    <location>
        <begin position="400"/>
        <end position="420"/>
    </location>
</feature>
<evidence type="ECO:0000256" key="3">
    <source>
        <dbReference type="ARBA" id="ARBA00022692"/>
    </source>
</evidence>
<keyword evidence="2" id="KW-0813">Transport</keyword>
<feature type="transmembrane region" description="Helical" evidence="6">
    <location>
        <begin position="63"/>
        <end position="85"/>
    </location>
</feature>
<feature type="transmembrane region" description="Helical" evidence="6">
    <location>
        <begin position="457"/>
        <end position="475"/>
    </location>
</feature>
<comment type="subcellular location">
    <subcellularLocation>
        <location evidence="1">Membrane</location>
        <topology evidence="1">Multi-pass membrane protein</topology>
    </subcellularLocation>
</comment>
<feature type="transmembrane region" description="Helical" evidence="6">
    <location>
        <begin position="277"/>
        <end position="301"/>
    </location>
</feature>
<feature type="transmembrane region" description="Helical" evidence="6">
    <location>
        <begin position="432"/>
        <end position="451"/>
    </location>
</feature>
<evidence type="ECO:0000256" key="5">
    <source>
        <dbReference type="ARBA" id="ARBA00023136"/>
    </source>
</evidence>
<comment type="caution">
    <text evidence="7">The sequence shown here is derived from an EMBL/GenBank/DDBJ whole genome shotgun (WGS) entry which is preliminary data.</text>
</comment>
<dbReference type="Gene3D" id="1.20.1740.10">
    <property type="entry name" value="Amino acid/polyamine transporter I"/>
    <property type="match status" value="1"/>
</dbReference>
<name>A0ABW4X2A7_9BACT</name>
<reference evidence="8" key="1">
    <citation type="journal article" date="2019" name="Int. J. Syst. Evol. Microbiol.">
        <title>The Global Catalogue of Microorganisms (GCM) 10K type strain sequencing project: providing services to taxonomists for standard genome sequencing and annotation.</title>
        <authorList>
            <consortium name="The Broad Institute Genomics Platform"/>
            <consortium name="The Broad Institute Genome Sequencing Center for Infectious Disease"/>
            <person name="Wu L."/>
            <person name="Ma J."/>
        </authorList>
    </citation>
    <scope>NUCLEOTIDE SEQUENCE [LARGE SCALE GENOMIC DNA]</scope>
    <source>
        <strain evidence="8">JCM 16545</strain>
    </source>
</reference>
<feature type="transmembrane region" description="Helical" evidence="6">
    <location>
        <begin position="195"/>
        <end position="215"/>
    </location>
</feature>
<dbReference type="EMBL" id="JBHUHV010000053">
    <property type="protein sequence ID" value="MFD2068405.1"/>
    <property type="molecule type" value="Genomic_DNA"/>
</dbReference>
<evidence type="ECO:0000313" key="8">
    <source>
        <dbReference type="Proteomes" id="UP001597369"/>
    </source>
</evidence>
<feature type="transmembrane region" description="Helical" evidence="6">
    <location>
        <begin position="136"/>
        <end position="155"/>
    </location>
</feature>
<feature type="transmembrane region" description="Helical" evidence="6">
    <location>
        <begin position="105"/>
        <end position="129"/>
    </location>
</feature>
<dbReference type="RefSeq" id="WP_229959419.1">
    <property type="nucleotide sequence ID" value="NZ_JAJJWI010000005.1"/>
</dbReference>
<dbReference type="Pfam" id="PF13520">
    <property type="entry name" value="AA_permease_2"/>
    <property type="match status" value="1"/>
</dbReference>
<feature type="transmembrane region" description="Helical" evidence="6">
    <location>
        <begin position="34"/>
        <end position="56"/>
    </location>
</feature>
<keyword evidence="4 6" id="KW-1133">Transmembrane helix</keyword>
<keyword evidence="5 6" id="KW-0472">Membrane</keyword>
<keyword evidence="8" id="KW-1185">Reference proteome</keyword>
<protein>
    <submittedName>
        <fullName evidence="7">Amino acid permease</fullName>
    </submittedName>
</protein>
<evidence type="ECO:0000256" key="1">
    <source>
        <dbReference type="ARBA" id="ARBA00004141"/>
    </source>
</evidence>
<feature type="transmembrane region" description="Helical" evidence="6">
    <location>
        <begin position="237"/>
        <end position="256"/>
    </location>
</feature>
<organism evidence="7 8">
    <name type="scientific">Pontibacter silvestris</name>
    <dbReference type="NCBI Taxonomy" id="2305183"/>
    <lineage>
        <taxon>Bacteria</taxon>
        <taxon>Pseudomonadati</taxon>
        <taxon>Bacteroidota</taxon>
        <taxon>Cytophagia</taxon>
        <taxon>Cytophagales</taxon>
        <taxon>Hymenobacteraceae</taxon>
        <taxon>Pontibacter</taxon>
    </lineage>
</organism>
<proteinExistence type="predicted"/>
<evidence type="ECO:0000256" key="4">
    <source>
        <dbReference type="ARBA" id="ARBA00022989"/>
    </source>
</evidence>
<accession>A0ABW4X2A7</accession>
<evidence type="ECO:0000256" key="6">
    <source>
        <dbReference type="SAM" id="Phobius"/>
    </source>
</evidence>
<feature type="transmembrane region" description="Helical" evidence="6">
    <location>
        <begin position="161"/>
        <end position="183"/>
    </location>
</feature>
<evidence type="ECO:0000313" key="7">
    <source>
        <dbReference type="EMBL" id="MFD2068405.1"/>
    </source>
</evidence>
<dbReference type="PIRSF" id="PIRSF006060">
    <property type="entry name" value="AA_transporter"/>
    <property type="match status" value="1"/>
</dbReference>
<evidence type="ECO:0000256" key="2">
    <source>
        <dbReference type="ARBA" id="ARBA00022448"/>
    </source>
</evidence>
<sequence>MSKNIFTTKSIDKLIIESESGEHGLKRTLSASNLTMLGIGAIIGAGIFVLTGTAAANAAGPAIVLSFIVAGLGCLFAGLCYAEFASMIPIAGSAYTYGYATLGEFIAWIIGWDLILEYLFGAATVAVGWSGNFVSLLKSVGIVVPVAIASAPLAYDGSTFTATGAVINLPAIILILVMTGLLVIGIQESAKFNNIIVFVKIAIVLLVIGFGFKYVNTANWEPFIPAREILADGGARYGWQGIIQGAAVVFFSYIGFDAVSTAAQEAKNPQRDMPVGMLASLGICTILYILMSLVLTGLTSYKNLNVPDPVLVALSAAGPALKWLFFFTGIGAVAGLASVVLVMLMGQPRIFYAMSRDGLLPAVFGKVHPKFNTPYVTTIVTGIIAALVAGIFPIGLLGELVSIGTLLAFVIVCAGIILLRRTSPHLNRPFKTPFVPLVPVLGILICGYMMLNLGFDTWLRLIIWMAIGIIVYFTYGRHHSKLQKQKEQAPKAVMS</sequence>
<feature type="transmembrane region" description="Helical" evidence="6">
    <location>
        <begin position="321"/>
        <end position="346"/>
    </location>
</feature>
<gene>
    <name evidence="7" type="ORF">ACFSKU_16060</name>
</gene>